<feature type="domain" description="FAD-binding PCMH-type" evidence="8">
    <location>
        <begin position="55"/>
        <end position="232"/>
    </location>
</feature>
<dbReference type="Gene3D" id="3.30.465.10">
    <property type="match status" value="1"/>
</dbReference>
<dbReference type="SUPFAM" id="SSF56176">
    <property type="entry name" value="FAD-binding/transporter-associated domain-like"/>
    <property type="match status" value="1"/>
</dbReference>
<dbReference type="SUPFAM" id="SSF55103">
    <property type="entry name" value="FAD-linked oxidases, C-terminal domain"/>
    <property type="match status" value="1"/>
</dbReference>
<evidence type="ECO:0000313" key="9">
    <source>
        <dbReference type="EMBL" id="BAK61871.1"/>
    </source>
</evidence>
<evidence type="ECO:0000256" key="2">
    <source>
        <dbReference type="ARBA" id="ARBA00005466"/>
    </source>
</evidence>
<evidence type="ECO:0000256" key="7">
    <source>
        <dbReference type="ARBA" id="ARBA00048224"/>
    </source>
</evidence>
<sequence>MIACLGRFVPENDAESRAENDDVSTICKSLGLKGSIDFGVGATNGSADKDFGGMYSYKPLAVIRPSGADDVAVVIKAAHLQSNLTVAARGNGHSINGQAMADRGLVIDMGSTGDSHFEIVKVKGSTYLDVSGGALWEDVLKRCVEDFGLAPRSWTDYLRLTVGGTLSNAGVSGQAFRYGPQISNVAQLDVVTGNGDMVTCSESRQPELFFNVLGGLGQFGIITRARVLLQSAPDKVRWIRLVYAEFDEFTRDAELLVSLKEERESFDYVEGFVFVNSDDTVNGWPSVPLDPAQVFDPAHLPQTAGSVLYCLEVALHYNNSDPRSAVDAVDAKCVSFEDVDHGFSSWVPQRIVPADSEKVKRLRFQGHVSYAKRGTTAYSRPPLFISPNKFKINFKRGTYIVRDLKLTIHYNVVDRLLERLGFVSKLNFQVDVSYVDFLLRVKQVEEHARANGMWDSPHPWLNMFVSKSNLAEFNRVVFNEILKDGINGPMLVYPLLRSKWDDRTSVMIPEEEIFYLVALLRFPPPHEDGASIKKLVDQNRGIVQYCKDRGFDFKLFFPHYKSEEEWKCHFGDRWTRFRDSKKAFDPKHILAPGQKIFSRISNEP</sequence>
<evidence type="ECO:0000256" key="4">
    <source>
        <dbReference type="ARBA" id="ARBA00022630"/>
    </source>
</evidence>
<comment type="catalytic activity">
    <reaction evidence="7">
        <text>N(6)-dimethylallyladenine + A + H2O = 3-methyl-2-butenal + adenine + AH2</text>
        <dbReference type="Rhea" id="RHEA:13625"/>
        <dbReference type="ChEBI" id="CHEBI:13193"/>
        <dbReference type="ChEBI" id="CHEBI:15377"/>
        <dbReference type="ChEBI" id="CHEBI:15825"/>
        <dbReference type="ChEBI" id="CHEBI:16708"/>
        <dbReference type="ChEBI" id="CHEBI:17499"/>
        <dbReference type="ChEBI" id="CHEBI:17660"/>
        <dbReference type="EC" id="1.5.99.12"/>
    </reaction>
</comment>
<dbReference type="GO" id="GO:0019139">
    <property type="term" value="F:cytokinin dehydrogenase activity"/>
    <property type="evidence" value="ECO:0007669"/>
    <property type="project" value="UniProtKB-EC"/>
</dbReference>
<dbReference type="InterPro" id="IPR006094">
    <property type="entry name" value="Oxid_FAD_bind_N"/>
</dbReference>
<dbReference type="InterPro" id="IPR015345">
    <property type="entry name" value="Cytokinin_DH_FAD/cytokin-bd"/>
</dbReference>
<comment type="similarity">
    <text evidence="2">Belongs to the oxygen-dependent FAD-linked oxidoreductase family.</text>
</comment>
<dbReference type="InterPro" id="IPR036318">
    <property type="entry name" value="FAD-bd_PCMH-like_sf"/>
</dbReference>
<dbReference type="GO" id="GO:0009690">
    <property type="term" value="P:cytokinin metabolic process"/>
    <property type="evidence" value="ECO:0007669"/>
    <property type="project" value="InterPro"/>
</dbReference>
<comment type="cofactor">
    <cofactor evidence="1">
        <name>FAD</name>
        <dbReference type="ChEBI" id="CHEBI:57692"/>
    </cofactor>
</comment>
<evidence type="ECO:0000256" key="3">
    <source>
        <dbReference type="ARBA" id="ARBA00011928"/>
    </source>
</evidence>
<dbReference type="GO" id="GO:0071949">
    <property type="term" value="F:FAD binding"/>
    <property type="evidence" value="ECO:0007669"/>
    <property type="project" value="InterPro"/>
</dbReference>
<evidence type="ECO:0000256" key="6">
    <source>
        <dbReference type="ARBA" id="ARBA00023002"/>
    </source>
</evidence>
<dbReference type="InterPro" id="IPR016170">
    <property type="entry name" value="Cytok_DH_C_sf"/>
</dbReference>
<reference evidence="9" key="1">
    <citation type="journal article" date="2011" name="Plant Sci.">
        <title>Characterization of genomic sequence showing strong association with polyembryony among diverse Citrus species and cultivars, and its synteny with Vitis and Populus.</title>
        <authorList>
            <person name="Nakano M."/>
            <person name="Shimada T."/>
            <person name="Endo T."/>
            <person name="Fujii H."/>
            <person name="Nesumi H."/>
            <person name="Kita M."/>
            <person name="Ebina M."/>
            <person name="Shimizu T."/>
            <person name="Omura M."/>
        </authorList>
    </citation>
    <scope>NUCLEOTIDE SEQUENCE</scope>
</reference>
<proteinExistence type="inferred from homology"/>
<dbReference type="Gene3D" id="3.40.462.10">
    <property type="entry name" value="FAD-linked oxidases, C-terminal domain"/>
    <property type="match status" value="2"/>
</dbReference>
<dbReference type="EC" id="1.5.99.12" evidence="3"/>
<accession>F8WLC6</accession>
<gene>
    <name evidence="9" type="primary">ORF59</name>
</gene>
<dbReference type="Pfam" id="PF01565">
    <property type="entry name" value="FAD_binding_4"/>
    <property type="match status" value="1"/>
</dbReference>
<keyword evidence="4" id="KW-0285">Flavoprotein</keyword>
<dbReference type="PANTHER" id="PTHR13878:SF112">
    <property type="entry name" value="CYTOKININ DEHYDROGENASE 7"/>
    <property type="match status" value="1"/>
</dbReference>
<dbReference type="PANTHER" id="PTHR13878">
    <property type="entry name" value="GULONOLACTONE OXIDASE"/>
    <property type="match status" value="1"/>
</dbReference>
<name>F8WLC6_CITUN</name>
<evidence type="ECO:0000259" key="8">
    <source>
        <dbReference type="PROSITE" id="PS51387"/>
    </source>
</evidence>
<dbReference type="InterPro" id="IPR016164">
    <property type="entry name" value="FAD-linked_Oxase-like_C"/>
</dbReference>
<organism evidence="9">
    <name type="scientific">Citrus unshiu</name>
    <name type="common">Satsuma mandarin</name>
    <name type="synonym">Citrus nobilis var. unshiu</name>
    <dbReference type="NCBI Taxonomy" id="55188"/>
    <lineage>
        <taxon>Eukaryota</taxon>
        <taxon>Viridiplantae</taxon>
        <taxon>Streptophyta</taxon>
        <taxon>Embryophyta</taxon>
        <taxon>Tracheophyta</taxon>
        <taxon>Spermatophyta</taxon>
        <taxon>Magnoliopsida</taxon>
        <taxon>eudicotyledons</taxon>
        <taxon>Gunneridae</taxon>
        <taxon>Pentapetalae</taxon>
        <taxon>rosids</taxon>
        <taxon>malvids</taxon>
        <taxon>Sapindales</taxon>
        <taxon>Rutaceae</taxon>
        <taxon>Aurantioideae</taxon>
        <taxon>Citrus</taxon>
    </lineage>
</organism>
<keyword evidence="5" id="KW-0274">FAD</keyword>
<dbReference type="InterPro" id="IPR016166">
    <property type="entry name" value="FAD-bd_PCMH"/>
</dbReference>
<dbReference type="InterPro" id="IPR050432">
    <property type="entry name" value="FAD-linked_Oxidoreductases_BP"/>
</dbReference>
<dbReference type="AlphaFoldDB" id="F8WLC6"/>
<dbReference type="Gene3D" id="3.30.43.10">
    <property type="entry name" value="Uridine Diphospho-n-acetylenolpyruvylglucosamine Reductase, domain 2"/>
    <property type="match status" value="1"/>
</dbReference>
<dbReference type="InterPro" id="IPR016167">
    <property type="entry name" value="FAD-bd_PCMH_sub1"/>
</dbReference>
<evidence type="ECO:0000256" key="5">
    <source>
        <dbReference type="ARBA" id="ARBA00022827"/>
    </source>
</evidence>
<dbReference type="InterPro" id="IPR016169">
    <property type="entry name" value="FAD-bd_PCMH_sub2"/>
</dbReference>
<evidence type="ECO:0000256" key="1">
    <source>
        <dbReference type="ARBA" id="ARBA00001974"/>
    </source>
</evidence>
<dbReference type="PROSITE" id="PS51387">
    <property type="entry name" value="FAD_PCMH"/>
    <property type="match status" value="1"/>
</dbReference>
<keyword evidence="6" id="KW-0560">Oxidoreductase</keyword>
<dbReference type="EMBL" id="AB573149">
    <property type="protein sequence ID" value="BAK61871.1"/>
    <property type="molecule type" value="Genomic_DNA"/>
</dbReference>
<protein>
    <recommendedName>
        <fullName evidence="3">cytokinin dehydrogenase</fullName>
        <ecNumber evidence="3">1.5.99.12</ecNumber>
    </recommendedName>
</protein>
<dbReference type="Pfam" id="PF09265">
    <property type="entry name" value="Cytokin-bind"/>
    <property type="match status" value="2"/>
</dbReference>